<dbReference type="InterPro" id="IPR036188">
    <property type="entry name" value="FAD/NAD-bd_sf"/>
</dbReference>
<evidence type="ECO:0000313" key="2">
    <source>
        <dbReference type="EMBL" id="BBY39136.1"/>
    </source>
</evidence>
<dbReference type="Proteomes" id="UP000465812">
    <property type="component" value="Chromosome"/>
</dbReference>
<protein>
    <recommendedName>
        <fullName evidence="1">FAD-binding domain-containing protein</fullName>
    </recommendedName>
</protein>
<feature type="domain" description="FAD-binding" evidence="1">
    <location>
        <begin position="23"/>
        <end position="181"/>
    </location>
</feature>
<sequence length="182" mass="20231">MADAIYTSIEDRVETIFGDSIATVDEHSDGVRLTLDGGGTREFDLLIGADGLHSNVRRLVFGPERQFEQYLGCKVAACVVDGYWPRDELAYVTYAAPGRQQARFALRGDRTTFLFIFRAEHGGTDVSPKEQLRRMFGDCAWEADGMLAALDDVDDLYFDVVSQIRINGWSRGRVLLLGDAVA</sequence>
<proteinExistence type="predicted"/>
<dbReference type="Pfam" id="PF01494">
    <property type="entry name" value="FAD_binding_3"/>
    <property type="match status" value="1"/>
</dbReference>
<dbReference type="InterPro" id="IPR051704">
    <property type="entry name" value="FAD_aromatic-hydroxylase"/>
</dbReference>
<keyword evidence="3" id="KW-1185">Reference proteome</keyword>
<reference evidence="2 3" key="1">
    <citation type="journal article" date="2019" name="Emerg. Microbes Infect.">
        <title>Comprehensive subspecies identification of 175 nontuberculous mycobacteria species based on 7547 genomic profiles.</title>
        <authorList>
            <person name="Matsumoto Y."/>
            <person name="Kinjo T."/>
            <person name="Motooka D."/>
            <person name="Nabeya D."/>
            <person name="Jung N."/>
            <person name="Uechi K."/>
            <person name="Horii T."/>
            <person name="Iida T."/>
            <person name="Fujita J."/>
            <person name="Nakamura S."/>
        </authorList>
    </citation>
    <scope>NUCLEOTIDE SEQUENCE [LARGE SCALE GENOMIC DNA]</scope>
    <source>
        <strain evidence="2 3">JCM 18113</strain>
    </source>
</reference>
<gene>
    <name evidence="2" type="ORF">MMAN_32700</name>
</gene>
<dbReference type="PANTHER" id="PTHR46865">
    <property type="entry name" value="OXIDOREDUCTASE-RELATED"/>
    <property type="match status" value="1"/>
</dbReference>
<dbReference type="PANTHER" id="PTHR46865:SF8">
    <property type="entry name" value="POSSIBLE OXIDOREDUCTASE"/>
    <property type="match status" value="1"/>
</dbReference>
<dbReference type="Gene3D" id="3.50.50.60">
    <property type="entry name" value="FAD/NAD(P)-binding domain"/>
    <property type="match status" value="1"/>
</dbReference>
<dbReference type="InterPro" id="IPR002938">
    <property type="entry name" value="FAD-bd"/>
</dbReference>
<evidence type="ECO:0000259" key="1">
    <source>
        <dbReference type="Pfam" id="PF01494"/>
    </source>
</evidence>
<dbReference type="SUPFAM" id="SSF51905">
    <property type="entry name" value="FAD/NAD(P)-binding domain"/>
    <property type="match status" value="1"/>
</dbReference>
<organism evidence="2 3">
    <name type="scientific">Mycobacterium mantenii</name>
    <dbReference type="NCBI Taxonomy" id="560555"/>
    <lineage>
        <taxon>Bacteria</taxon>
        <taxon>Bacillati</taxon>
        <taxon>Actinomycetota</taxon>
        <taxon>Actinomycetes</taxon>
        <taxon>Mycobacteriales</taxon>
        <taxon>Mycobacteriaceae</taxon>
        <taxon>Mycobacterium</taxon>
        <taxon>Mycobacterium avium complex (MAC)</taxon>
    </lineage>
</organism>
<dbReference type="EMBL" id="AP022590">
    <property type="protein sequence ID" value="BBY39136.1"/>
    <property type="molecule type" value="Genomic_DNA"/>
</dbReference>
<name>A0ABM7JU88_MYCNT</name>
<evidence type="ECO:0000313" key="3">
    <source>
        <dbReference type="Proteomes" id="UP000465812"/>
    </source>
</evidence>
<accession>A0ABM7JU88</accession>
<dbReference type="Gene3D" id="3.30.9.10">
    <property type="entry name" value="D-Amino Acid Oxidase, subunit A, domain 2"/>
    <property type="match status" value="1"/>
</dbReference>